<dbReference type="SUPFAM" id="SSF117281">
    <property type="entry name" value="Kelch motif"/>
    <property type="match status" value="1"/>
</dbReference>
<gene>
    <name evidence="1" type="ORF">S01H4_66479</name>
</gene>
<dbReference type="InterPro" id="IPR015915">
    <property type="entry name" value="Kelch-typ_b-propeller"/>
</dbReference>
<feature type="non-terminal residue" evidence="1">
    <location>
        <position position="44"/>
    </location>
</feature>
<dbReference type="Gene3D" id="2.120.10.80">
    <property type="entry name" value="Kelch-type beta propeller"/>
    <property type="match status" value="1"/>
</dbReference>
<evidence type="ECO:0008006" key="2">
    <source>
        <dbReference type="Google" id="ProtNLM"/>
    </source>
</evidence>
<dbReference type="Pfam" id="PF07646">
    <property type="entry name" value="Kelch_2"/>
    <property type="match status" value="1"/>
</dbReference>
<accession>X1EUC9</accession>
<sequence>MTIKVINHKVIVFGGRHAGAPGDAIEDTWIFHPATNQWTEVLPL</sequence>
<evidence type="ECO:0000313" key="1">
    <source>
        <dbReference type="EMBL" id="GAH23910.1"/>
    </source>
</evidence>
<reference evidence="1" key="1">
    <citation type="journal article" date="2014" name="Front. Microbiol.">
        <title>High frequency of phylogenetically diverse reductive dehalogenase-homologous genes in deep subseafloor sedimentary metagenomes.</title>
        <authorList>
            <person name="Kawai M."/>
            <person name="Futagami T."/>
            <person name="Toyoda A."/>
            <person name="Takaki Y."/>
            <person name="Nishi S."/>
            <person name="Hori S."/>
            <person name="Arai W."/>
            <person name="Tsubouchi T."/>
            <person name="Morono Y."/>
            <person name="Uchiyama I."/>
            <person name="Ito T."/>
            <person name="Fujiyama A."/>
            <person name="Inagaki F."/>
            <person name="Takami H."/>
        </authorList>
    </citation>
    <scope>NUCLEOTIDE SEQUENCE</scope>
    <source>
        <strain evidence="1">Expedition CK06-06</strain>
    </source>
</reference>
<organism evidence="1">
    <name type="scientific">marine sediment metagenome</name>
    <dbReference type="NCBI Taxonomy" id="412755"/>
    <lineage>
        <taxon>unclassified sequences</taxon>
        <taxon>metagenomes</taxon>
        <taxon>ecological metagenomes</taxon>
    </lineage>
</organism>
<dbReference type="InterPro" id="IPR011498">
    <property type="entry name" value="Kelch_2"/>
</dbReference>
<name>X1EUC9_9ZZZZ</name>
<protein>
    <recommendedName>
        <fullName evidence="2">Galactose oxidase</fullName>
    </recommendedName>
</protein>
<proteinExistence type="predicted"/>
<dbReference type="AlphaFoldDB" id="X1EUC9"/>
<dbReference type="EMBL" id="BART01041192">
    <property type="protein sequence ID" value="GAH23910.1"/>
    <property type="molecule type" value="Genomic_DNA"/>
</dbReference>
<comment type="caution">
    <text evidence="1">The sequence shown here is derived from an EMBL/GenBank/DDBJ whole genome shotgun (WGS) entry which is preliminary data.</text>
</comment>